<accession>A0ABW1D6L5</accession>
<reference evidence="2" key="1">
    <citation type="journal article" date="2019" name="Int. J. Syst. Evol. Microbiol.">
        <title>The Global Catalogue of Microorganisms (GCM) 10K type strain sequencing project: providing services to taxonomists for standard genome sequencing and annotation.</title>
        <authorList>
            <consortium name="The Broad Institute Genomics Platform"/>
            <consortium name="The Broad Institute Genome Sequencing Center for Infectious Disease"/>
            <person name="Wu L."/>
            <person name="Ma J."/>
        </authorList>
    </citation>
    <scope>NUCLEOTIDE SEQUENCE [LARGE SCALE GENOMIC DNA]</scope>
    <source>
        <strain evidence="2">CCUG 53903</strain>
    </source>
</reference>
<sequence length="160" mass="17545">MKQRTQVEQDAFQAWIYASNCLLYENDPGPAELNVGSAGEPRMIPRAEAWQHGYALNVVVDCAGDHARLLAAAQHCRDDMRRKAHFGAKRVGELARAADLCEQAARMVEQAGAVGDEKARRRLVASCEHETMVMALGVVPEVVEDSARTTRLHVALPVPT</sequence>
<evidence type="ECO:0000313" key="2">
    <source>
        <dbReference type="Proteomes" id="UP001596058"/>
    </source>
</evidence>
<proteinExistence type="predicted"/>
<gene>
    <name evidence="1" type="ORF">ACFPZ3_55670</name>
</gene>
<dbReference type="EMBL" id="JBHSPA010000089">
    <property type="protein sequence ID" value="MFC5833152.1"/>
    <property type="molecule type" value="Genomic_DNA"/>
</dbReference>
<comment type="caution">
    <text evidence="1">The sequence shown here is derived from an EMBL/GenBank/DDBJ whole genome shotgun (WGS) entry which is preliminary data.</text>
</comment>
<evidence type="ECO:0000313" key="1">
    <source>
        <dbReference type="EMBL" id="MFC5833152.1"/>
    </source>
</evidence>
<dbReference type="RefSeq" id="WP_379522578.1">
    <property type="nucleotide sequence ID" value="NZ_JBHSPA010000089.1"/>
</dbReference>
<keyword evidence="2" id="KW-1185">Reference proteome</keyword>
<protein>
    <submittedName>
        <fullName evidence="1">Uncharacterized protein</fullName>
    </submittedName>
</protein>
<name>A0ABW1D6L5_9ACTN</name>
<organism evidence="1 2">
    <name type="scientific">Nonomuraea insulae</name>
    <dbReference type="NCBI Taxonomy" id="1616787"/>
    <lineage>
        <taxon>Bacteria</taxon>
        <taxon>Bacillati</taxon>
        <taxon>Actinomycetota</taxon>
        <taxon>Actinomycetes</taxon>
        <taxon>Streptosporangiales</taxon>
        <taxon>Streptosporangiaceae</taxon>
        <taxon>Nonomuraea</taxon>
    </lineage>
</organism>
<dbReference type="Proteomes" id="UP001596058">
    <property type="component" value="Unassembled WGS sequence"/>
</dbReference>